<dbReference type="Proteomes" id="UP000694005">
    <property type="component" value="Chromosome A10"/>
</dbReference>
<accession>A0A3P6CNK3</accession>
<evidence type="ECO:0000313" key="1">
    <source>
        <dbReference type="EMBL" id="CAG7909476.1"/>
    </source>
</evidence>
<sequence>MASLNIPNLPEKILCKIIEMVGADSFYYLGGILRAGKRGYALVHEPSILRKCNVQPMVTFATCQICTGGQFQEFFIRCVTAGNTNAIYYEGLYAALMVGPEKCIRLLQPNVPNHDLSTLAVGIFNVCIGNDKEASKLFQQFAANHYDLRSDAIVGLGADLEWRLISFGAPYMNRYGASFKFPDDEVIKSPSCLYGHDYTVDFEGSLFVYLKYSSMLSVFSRRPKVFVNVICFLSYTVSIRKPSVFVYLQLDNFKFWTVSICIPSVFEYRQYSYTVSIRIPSVFVYRQYLNTVSIRIPSVFVHRVLSFHDNCMSKETINRCWSLSPSFDGIRHFRK</sequence>
<proteinExistence type="predicted"/>
<gene>
    <name evidence="2" type="ORF">BRAA10T42919Z</name>
    <name evidence="1" type="ORF">BRAPAZ1V2_A10P07220.2</name>
</gene>
<dbReference type="Gramene" id="A10p07220.2_BraZ1">
    <property type="protein sequence ID" value="A10p07220.2_BraZ1.CDS"/>
    <property type="gene ID" value="A10g07220.2_BraZ1"/>
</dbReference>
<dbReference type="EMBL" id="LR031577">
    <property type="protein sequence ID" value="VDD17206.1"/>
    <property type="molecule type" value="Genomic_DNA"/>
</dbReference>
<dbReference type="PANTHER" id="PTHR33784">
    <property type="entry name" value="OS05G0482100 PROTEIN"/>
    <property type="match status" value="1"/>
</dbReference>
<evidence type="ECO:0000313" key="2">
    <source>
        <dbReference type="EMBL" id="VDD17206.1"/>
    </source>
</evidence>
<dbReference type="InterPro" id="IPR040338">
    <property type="entry name" value="At1g67623-like"/>
</dbReference>
<evidence type="ECO:0008006" key="3">
    <source>
        <dbReference type="Google" id="ProtNLM"/>
    </source>
</evidence>
<protein>
    <recommendedName>
        <fullName evidence="3">F-box domain-containing protein</fullName>
    </recommendedName>
</protein>
<dbReference type="AlphaFoldDB" id="A0A3P6CNK3"/>
<dbReference type="EMBL" id="LS974626">
    <property type="protein sequence ID" value="CAG7909476.1"/>
    <property type="molecule type" value="Genomic_DNA"/>
</dbReference>
<dbReference type="PANTHER" id="PTHR33784:SF46">
    <property type="entry name" value="(RAPE) HYPOTHETICAL PROTEIN"/>
    <property type="match status" value="1"/>
</dbReference>
<reference evidence="2" key="1">
    <citation type="submission" date="2018-11" db="EMBL/GenBank/DDBJ databases">
        <authorList>
            <consortium name="Genoscope - CEA"/>
            <person name="William W."/>
        </authorList>
    </citation>
    <scope>NUCLEOTIDE SEQUENCE</scope>
</reference>
<organism evidence="2">
    <name type="scientific">Brassica campestris</name>
    <name type="common">Field mustard</name>
    <dbReference type="NCBI Taxonomy" id="3711"/>
    <lineage>
        <taxon>Eukaryota</taxon>
        <taxon>Viridiplantae</taxon>
        <taxon>Streptophyta</taxon>
        <taxon>Embryophyta</taxon>
        <taxon>Tracheophyta</taxon>
        <taxon>Spermatophyta</taxon>
        <taxon>Magnoliopsida</taxon>
        <taxon>eudicotyledons</taxon>
        <taxon>Gunneridae</taxon>
        <taxon>Pentapetalae</taxon>
        <taxon>rosids</taxon>
        <taxon>malvids</taxon>
        <taxon>Brassicales</taxon>
        <taxon>Brassicaceae</taxon>
        <taxon>Brassiceae</taxon>
        <taxon>Brassica</taxon>
    </lineage>
</organism>
<name>A0A3P6CNK3_BRACM</name>